<feature type="transmembrane region" description="Helical" evidence="1">
    <location>
        <begin position="94"/>
        <end position="118"/>
    </location>
</feature>
<dbReference type="EMBL" id="CP032626">
    <property type="protein sequence ID" value="AYF92190.1"/>
    <property type="molecule type" value="Genomic_DNA"/>
</dbReference>
<protein>
    <recommendedName>
        <fullName evidence="4">ABC transporter permease</fullName>
    </recommendedName>
</protein>
<evidence type="ECO:0000256" key="1">
    <source>
        <dbReference type="SAM" id="Phobius"/>
    </source>
</evidence>
<keyword evidence="1" id="KW-0472">Membrane</keyword>
<sequence>MLTLLRQELYKQIHGWFYIGWGIVILALSLMTGFFYTNSHQLSVINNSSRIFGNAMIGVLVAMIVFASTVINSDFSNNTVKYLFARQFSRLQIFISKIITTILMYVYLVIVAFIGSGISNILFNQNRTFLFNDMFVQLAARSFYLVLMIPLVILISNIFRNNGVAIAIGIVFYFVSNLINAIISIFMDKLPIVKFNPLNFLNVYNEFIYPKLISQVTQLSLTQIEIGAVVWGIVFLVISYLVYNHRNV</sequence>
<organism evidence="2 3">
    <name type="scientific">Apilactobacillus bombintestini</name>
    <dbReference type="NCBI Taxonomy" id="2419772"/>
    <lineage>
        <taxon>Bacteria</taxon>
        <taxon>Bacillati</taxon>
        <taxon>Bacillota</taxon>
        <taxon>Bacilli</taxon>
        <taxon>Lactobacillales</taxon>
        <taxon>Lactobacillaceae</taxon>
        <taxon>Apilactobacillus</taxon>
    </lineage>
</organism>
<dbReference type="Proteomes" id="UP000272003">
    <property type="component" value="Chromosome"/>
</dbReference>
<dbReference type="OrthoDB" id="2295852at2"/>
<name>A0A387AYQ7_9LACO</name>
<dbReference type="Pfam" id="PF12730">
    <property type="entry name" value="ABC2_membrane_4"/>
    <property type="match status" value="1"/>
</dbReference>
<dbReference type="PANTHER" id="PTHR37305">
    <property type="entry name" value="INTEGRAL MEMBRANE PROTEIN-RELATED"/>
    <property type="match status" value="1"/>
</dbReference>
<gene>
    <name evidence="2" type="ORF">D7I45_01135</name>
</gene>
<dbReference type="KEGG" id="abom:D7I45_01135"/>
<feature type="transmembrane region" description="Helical" evidence="1">
    <location>
        <begin position="16"/>
        <end position="36"/>
    </location>
</feature>
<keyword evidence="1" id="KW-0812">Transmembrane</keyword>
<reference evidence="2 3" key="1">
    <citation type="submission" date="2018-09" db="EMBL/GenBank/DDBJ databases">
        <title>Genome sequencing of strain BHWM-4.</title>
        <authorList>
            <person name="Heo J."/>
            <person name="Kim S.-J."/>
            <person name="Kwon S.-W."/>
        </authorList>
    </citation>
    <scope>NUCLEOTIDE SEQUENCE [LARGE SCALE GENOMIC DNA]</scope>
    <source>
        <strain evidence="2 3">BHWM-4</strain>
    </source>
</reference>
<keyword evidence="3" id="KW-1185">Reference proteome</keyword>
<feature type="transmembrane region" description="Helical" evidence="1">
    <location>
        <begin position="51"/>
        <end position="73"/>
    </location>
</feature>
<feature type="transmembrane region" description="Helical" evidence="1">
    <location>
        <begin position="224"/>
        <end position="243"/>
    </location>
</feature>
<evidence type="ECO:0000313" key="3">
    <source>
        <dbReference type="Proteomes" id="UP000272003"/>
    </source>
</evidence>
<accession>A0A387AYQ7</accession>
<feature type="transmembrane region" description="Helical" evidence="1">
    <location>
        <begin position="166"/>
        <end position="187"/>
    </location>
</feature>
<keyword evidence="1" id="KW-1133">Transmembrane helix</keyword>
<dbReference type="AlphaFoldDB" id="A0A387AYQ7"/>
<evidence type="ECO:0000313" key="2">
    <source>
        <dbReference type="EMBL" id="AYF92190.1"/>
    </source>
</evidence>
<feature type="transmembrane region" description="Helical" evidence="1">
    <location>
        <begin position="138"/>
        <end position="159"/>
    </location>
</feature>
<proteinExistence type="predicted"/>
<evidence type="ECO:0008006" key="4">
    <source>
        <dbReference type="Google" id="ProtNLM"/>
    </source>
</evidence>
<dbReference type="PANTHER" id="PTHR37305:SF1">
    <property type="entry name" value="MEMBRANE PROTEIN"/>
    <property type="match status" value="1"/>
</dbReference>
<dbReference type="RefSeq" id="WP_120783964.1">
    <property type="nucleotide sequence ID" value="NZ_CP032626.1"/>
</dbReference>